<dbReference type="InterPro" id="IPR011658">
    <property type="entry name" value="PA14_dom"/>
</dbReference>
<dbReference type="Gene3D" id="2.60.120.260">
    <property type="entry name" value="Galactose-binding domain-like"/>
    <property type="match status" value="1"/>
</dbReference>
<dbReference type="InterPro" id="IPR050288">
    <property type="entry name" value="Cellulose_deg_GH3"/>
</dbReference>
<dbReference type="SUPFAM" id="SSF52279">
    <property type="entry name" value="Beta-D-glucan exohydrolase, C-terminal domain"/>
    <property type="match status" value="1"/>
</dbReference>
<dbReference type="SMART" id="SM00758">
    <property type="entry name" value="PA14"/>
    <property type="match status" value="1"/>
</dbReference>
<dbReference type="Pfam" id="PF01915">
    <property type="entry name" value="Glyco_hydro_3_C"/>
    <property type="match status" value="1"/>
</dbReference>
<dbReference type="Pfam" id="PF14310">
    <property type="entry name" value="Fn3-like"/>
    <property type="match status" value="1"/>
</dbReference>
<proteinExistence type="inferred from homology"/>
<dbReference type="InterPro" id="IPR037524">
    <property type="entry name" value="PA14/GLEYA"/>
</dbReference>
<keyword evidence="2" id="KW-0378">Hydrolase</keyword>
<evidence type="ECO:0000256" key="3">
    <source>
        <dbReference type="SAM" id="SignalP"/>
    </source>
</evidence>
<dbReference type="PRINTS" id="PR00133">
    <property type="entry name" value="GLHYDRLASE3"/>
</dbReference>
<protein>
    <submittedName>
        <fullName evidence="5">Beta-glucosidase</fullName>
    </submittedName>
</protein>
<evidence type="ECO:0000313" key="5">
    <source>
        <dbReference type="EMBL" id="RSL17424.1"/>
    </source>
</evidence>
<dbReference type="InterPro" id="IPR036962">
    <property type="entry name" value="Glyco_hydro_3_N_sf"/>
</dbReference>
<keyword evidence="3" id="KW-0732">Signal</keyword>
<dbReference type="Pfam" id="PF07691">
    <property type="entry name" value="PA14"/>
    <property type="match status" value="1"/>
</dbReference>
<evidence type="ECO:0000256" key="2">
    <source>
        <dbReference type="ARBA" id="ARBA00022801"/>
    </source>
</evidence>
<comment type="caution">
    <text evidence="5">The sequence shown here is derived from an EMBL/GenBank/DDBJ whole genome shotgun (WGS) entry which is preliminary data.</text>
</comment>
<accession>A0A428MKF9</accession>
<dbReference type="Pfam" id="PF00933">
    <property type="entry name" value="Glyco_hydro_3"/>
    <property type="match status" value="1"/>
</dbReference>
<feature type="chain" id="PRO_5019260953" evidence="3">
    <location>
        <begin position="31"/>
        <end position="859"/>
    </location>
</feature>
<dbReference type="FunFam" id="2.60.40.10:FF:000495">
    <property type="entry name" value="Periplasmic beta-glucosidase"/>
    <property type="match status" value="1"/>
</dbReference>
<dbReference type="GO" id="GO:0008422">
    <property type="term" value="F:beta-glucosidase activity"/>
    <property type="evidence" value="ECO:0007669"/>
    <property type="project" value="UniProtKB-ARBA"/>
</dbReference>
<dbReference type="InterPro" id="IPR013783">
    <property type="entry name" value="Ig-like_fold"/>
</dbReference>
<dbReference type="EMBL" id="RSDW01000001">
    <property type="protein sequence ID" value="RSL17424.1"/>
    <property type="molecule type" value="Genomic_DNA"/>
</dbReference>
<dbReference type="OrthoDB" id="9805821at2"/>
<keyword evidence="6" id="KW-1185">Reference proteome</keyword>
<dbReference type="InterPro" id="IPR001764">
    <property type="entry name" value="Glyco_hydro_3_N"/>
</dbReference>
<evidence type="ECO:0000259" key="4">
    <source>
        <dbReference type="PROSITE" id="PS51820"/>
    </source>
</evidence>
<dbReference type="PANTHER" id="PTHR42715:SF10">
    <property type="entry name" value="BETA-GLUCOSIDASE"/>
    <property type="match status" value="1"/>
</dbReference>
<dbReference type="Gene3D" id="3.40.50.1700">
    <property type="entry name" value="Glycoside hydrolase family 3 C-terminal domain"/>
    <property type="match status" value="1"/>
</dbReference>
<gene>
    <name evidence="5" type="ORF">EDE15_2958</name>
</gene>
<dbReference type="RefSeq" id="WP_125485914.1">
    <property type="nucleotide sequence ID" value="NZ_RSDW01000001.1"/>
</dbReference>
<dbReference type="InterPro" id="IPR036881">
    <property type="entry name" value="Glyco_hydro_3_C_sf"/>
</dbReference>
<name>A0A428MKF9_9BACT</name>
<feature type="signal peptide" evidence="3">
    <location>
        <begin position="1"/>
        <end position="30"/>
    </location>
</feature>
<dbReference type="Gene3D" id="3.20.20.300">
    <property type="entry name" value="Glycoside hydrolase, family 3, N-terminal domain"/>
    <property type="match status" value="1"/>
</dbReference>
<feature type="domain" description="PA14" evidence="4">
    <location>
        <begin position="434"/>
        <end position="588"/>
    </location>
</feature>
<comment type="similarity">
    <text evidence="1">Belongs to the glycosyl hydrolase 3 family.</text>
</comment>
<dbReference type="InterPro" id="IPR002772">
    <property type="entry name" value="Glyco_hydro_3_C"/>
</dbReference>
<dbReference type="InterPro" id="IPR026891">
    <property type="entry name" value="Fn3-like"/>
</dbReference>
<dbReference type="GO" id="GO:0005975">
    <property type="term" value="P:carbohydrate metabolic process"/>
    <property type="evidence" value="ECO:0007669"/>
    <property type="project" value="InterPro"/>
</dbReference>
<dbReference type="PANTHER" id="PTHR42715">
    <property type="entry name" value="BETA-GLUCOSIDASE"/>
    <property type="match status" value="1"/>
</dbReference>
<dbReference type="SMART" id="SM01217">
    <property type="entry name" value="Fn3_like"/>
    <property type="match status" value="1"/>
</dbReference>
<dbReference type="InterPro" id="IPR017853">
    <property type="entry name" value="GH"/>
</dbReference>
<dbReference type="AlphaFoldDB" id="A0A428MKF9"/>
<organism evidence="5 6">
    <name type="scientific">Edaphobacter aggregans</name>
    <dbReference type="NCBI Taxonomy" id="570835"/>
    <lineage>
        <taxon>Bacteria</taxon>
        <taxon>Pseudomonadati</taxon>
        <taxon>Acidobacteriota</taxon>
        <taxon>Terriglobia</taxon>
        <taxon>Terriglobales</taxon>
        <taxon>Acidobacteriaceae</taxon>
        <taxon>Edaphobacter</taxon>
    </lineage>
</organism>
<dbReference type="SUPFAM" id="SSF51445">
    <property type="entry name" value="(Trans)glycosidases"/>
    <property type="match status" value="1"/>
</dbReference>
<evidence type="ECO:0000313" key="6">
    <source>
        <dbReference type="Proteomes" id="UP000269669"/>
    </source>
</evidence>
<dbReference type="Proteomes" id="UP000269669">
    <property type="component" value="Unassembled WGS sequence"/>
</dbReference>
<dbReference type="Gene3D" id="2.60.40.10">
    <property type="entry name" value="Immunoglobulins"/>
    <property type="match status" value="1"/>
</dbReference>
<evidence type="ECO:0000256" key="1">
    <source>
        <dbReference type="ARBA" id="ARBA00005336"/>
    </source>
</evidence>
<reference evidence="5 6" key="1">
    <citation type="submission" date="2018-12" db="EMBL/GenBank/DDBJ databases">
        <title>Sequencing of bacterial isolates from soil warming experiment in Harvard Forest, Massachusetts, USA.</title>
        <authorList>
            <person name="Deangelis K."/>
        </authorList>
    </citation>
    <scope>NUCLEOTIDE SEQUENCE [LARGE SCALE GENOMIC DNA]</scope>
    <source>
        <strain evidence="5 6">EB153</strain>
    </source>
</reference>
<dbReference type="PROSITE" id="PS51820">
    <property type="entry name" value="PA14"/>
    <property type="match status" value="1"/>
</dbReference>
<sequence>MLQRTYAQRAANVALSFLSAILLSAPCALAQSPQPDSPALRARVDAIVEKMTLEEKIDYIGGTGFAIRAVPRLNLPAFEMSDGPYGVRSNAGFPSTTYVSGIGLAATWNRNLAVQVGEGIGRDARARGVHYMLGPGVNIYRSPRNGRNFEYFGEDPFLAAAMTVGYINGMQSQGVSATVKHYMGNNSEFLRHDSDSIIDERTMREIYMPTFEAAVRKAHVGSIMNSYNMTNGQHMTQNGYLNIDVARKDWGFNGVMMSDWVATYDAVAAANGGLDLEMPTGKFMNRANLLPAIQSGKVTQATINEKVRNILGTAARFGWLDRKQTDSSISFFSAQNNTIALNAARESLVLLKNDGKLLPLDKARVKSILVVGPDAYPGVPVGGGSARVVPFHTVSALEGISAYVGSGVNVLYERGVPTLSEAARATDFVNEQQNGKPGLKMEIFANTDLSGAPVSTTVVQHIDSAGAGRDNNIDDPVVTAALSQRHQISRRWSGYYIASKAGRYIVVLQGAGEGTGNRVYVDDKLIIDNWKLVRAIQPHSTLELPAGVHKLVIEDWRHAPLGGRIRFAIVDANVIVSARAKELAAESDAVVVSAGFDFDSESEGGDRTFTLPFGQDELIRAMAAANKATVVTVTAGGNVDSSEWIDQVPAYLASWYSGQEGGTALAETLFGAVNPSGHLPVTLERKAEDNPTYANYYPEGDSNRVIYKEGIFVGYRGYEHNHTQPLYSFGYGLSYTTFKFSNLSIKPDAAHATVSFDITNTGDRAGADVAQVYVGDDHAKIARPAKELKGFEKVMLQPGETKHVSVDLDSRAFAYYDVEAKKWSIAPGKFSVLVGDSSASLDLKGTIDVSQAAANSATF</sequence>